<dbReference type="InterPro" id="IPR017937">
    <property type="entry name" value="Thioredoxin_CS"/>
</dbReference>
<evidence type="ECO:0000256" key="1">
    <source>
        <dbReference type="ARBA" id="ARBA00023157"/>
    </source>
</evidence>
<dbReference type="PROSITE" id="PS51352">
    <property type="entry name" value="THIOREDOXIN_2"/>
    <property type="match status" value="1"/>
</dbReference>
<evidence type="ECO:0000313" key="5">
    <source>
        <dbReference type="EMBL" id="QOY34578.1"/>
    </source>
</evidence>
<keyword evidence="2" id="KW-0812">Transmembrane</keyword>
<name>A0A1S2MBT9_9BACI</name>
<dbReference type="EMBL" id="CP063356">
    <property type="protein sequence ID" value="QOY34578.1"/>
    <property type="molecule type" value="Genomic_DNA"/>
</dbReference>
<keyword evidence="1" id="KW-1015">Disulfide bond</keyword>
<dbReference type="InterPro" id="IPR050553">
    <property type="entry name" value="Thioredoxin_ResA/DsbE_sf"/>
</dbReference>
<reference evidence="5" key="4">
    <citation type="submission" date="2020-10" db="EMBL/GenBank/DDBJ databases">
        <authorList>
            <person name="Bassil N.M."/>
            <person name="Lloyd J.R."/>
        </authorList>
    </citation>
    <scope>NUCLEOTIDE SEQUENCE</scope>
    <source>
        <strain evidence="5">NB2006</strain>
    </source>
</reference>
<dbReference type="SUPFAM" id="SSF52833">
    <property type="entry name" value="Thioredoxin-like"/>
    <property type="match status" value="1"/>
</dbReference>
<dbReference type="PROSITE" id="PS00194">
    <property type="entry name" value="THIOREDOXIN_1"/>
    <property type="match status" value="1"/>
</dbReference>
<reference evidence="5 6" key="3">
    <citation type="journal article" date="2019" name="Int. J. Syst. Evol. Microbiol.">
        <title>Anaerobacillus isosaccharinicus sp. nov., an alkaliphilic bacterium which degrades isosaccharinic acid.</title>
        <authorList>
            <person name="Bassil N.M."/>
            <person name="Lloyd J.R."/>
        </authorList>
    </citation>
    <scope>NUCLEOTIDE SEQUENCE [LARGE SCALE GENOMIC DNA]</scope>
    <source>
        <strain evidence="5 6">NB2006</strain>
    </source>
</reference>
<feature type="domain" description="Thioredoxin" evidence="3">
    <location>
        <begin position="38"/>
        <end position="180"/>
    </location>
</feature>
<organism evidence="4 6">
    <name type="scientific">Anaerobacillus isosaccharinicus</name>
    <dbReference type="NCBI Taxonomy" id="1532552"/>
    <lineage>
        <taxon>Bacteria</taxon>
        <taxon>Bacillati</taxon>
        <taxon>Bacillota</taxon>
        <taxon>Bacilli</taxon>
        <taxon>Bacillales</taxon>
        <taxon>Bacillaceae</taxon>
        <taxon>Anaerobacillus</taxon>
    </lineage>
</organism>
<dbReference type="InterPro" id="IPR036249">
    <property type="entry name" value="Thioredoxin-like_sf"/>
</dbReference>
<evidence type="ECO:0000256" key="2">
    <source>
        <dbReference type="SAM" id="Phobius"/>
    </source>
</evidence>
<evidence type="ECO:0000313" key="4">
    <source>
        <dbReference type="EMBL" id="OIJ21135.1"/>
    </source>
</evidence>
<accession>A0A1S2MBT9</accession>
<dbReference type="Gene3D" id="3.40.30.10">
    <property type="entry name" value="Glutaredoxin"/>
    <property type="match status" value="1"/>
</dbReference>
<sequence>MIIKRFLIILNIVVILLFVWMGQKQHGFELNNDRPTLPLVGYLGPSFSLESFDGEQISYDNDLLALGKPILINFWASWCPPCKAEMPDLVEVAHLFEHEVTFIGINVASQDSLSQSKEFLARFHVQYMNLKDPNGDVSRLYQVPPIPTTLVIDKDGTVVYRKLGGMTKSEMIAAIQRGIEGGETNAQ</sequence>
<dbReference type="CDD" id="cd02966">
    <property type="entry name" value="TlpA_like_family"/>
    <property type="match status" value="1"/>
</dbReference>
<keyword evidence="6" id="KW-1185">Reference proteome</keyword>
<keyword evidence="2" id="KW-0472">Membrane</keyword>
<dbReference type="PANTHER" id="PTHR42852">
    <property type="entry name" value="THIOL:DISULFIDE INTERCHANGE PROTEIN DSBE"/>
    <property type="match status" value="1"/>
</dbReference>
<reference evidence="5 6" key="2">
    <citation type="journal article" date="2017" name="Genome Announc.">
        <title>Draft Genome Sequences of Four Alkaliphilic Bacteria Belonging to the Anaerobacillus Genus.</title>
        <authorList>
            <person name="Bassil N.M."/>
            <person name="Lloyd J.R."/>
        </authorList>
    </citation>
    <scope>NUCLEOTIDE SEQUENCE [LARGE SCALE GENOMIC DNA]</scope>
    <source>
        <strain evidence="5 6">NB2006</strain>
    </source>
</reference>
<dbReference type="GO" id="GO:0016491">
    <property type="term" value="F:oxidoreductase activity"/>
    <property type="evidence" value="ECO:0007669"/>
    <property type="project" value="InterPro"/>
</dbReference>
<keyword evidence="2" id="KW-1133">Transmembrane helix</keyword>
<evidence type="ECO:0000313" key="6">
    <source>
        <dbReference type="Proteomes" id="UP000180175"/>
    </source>
</evidence>
<dbReference type="EMBL" id="LQXD01000057">
    <property type="protein sequence ID" value="OIJ21135.1"/>
    <property type="molecule type" value="Genomic_DNA"/>
</dbReference>
<dbReference type="OrthoDB" id="25753at2"/>
<gene>
    <name evidence="5" type="ORF">AWH56_017865</name>
    <name evidence="4" type="ORF">AWH56_06325</name>
</gene>
<dbReference type="KEGG" id="aia:AWH56_017865"/>
<dbReference type="GO" id="GO:0016209">
    <property type="term" value="F:antioxidant activity"/>
    <property type="evidence" value="ECO:0007669"/>
    <property type="project" value="InterPro"/>
</dbReference>
<feature type="transmembrane region" description="Helical" evidence="2">
    <location>
        <begin position="6"/>
        <end position="22"/>
    </location>
</feature>
<dbReference type="Proteomes" id="UP000180175">
    <property type="component" value="Chromosome"/>
</dbReference>
<dbReference type="InterPro" id="IPR000866">
    <property type="entry name" value="AhpC/TSA"/>
</dbReference>
<protein>
    <submittedName>
        <fullName evidence="5">TlpA family protein disulfide reductase</fullName>
    </submittedName>
</protein>
<dbReference type="Pfam" id="PF00578">
    <property type="entry name" value="AhpC-TSA"/>
    <property type="match status" value="1"/>
</dbReference>
<dbReference type="AlphaFoldDB" id="A0A1S2MBT9"/>
<evidence type="ECO:0000259" key="3">
    <source>
        <dbReference type="PROSITE" id="PS51352"/>
    </source>
</evidence>
<dbReference type="InterPro" id="IPR013766">
    <property type="entry name" value="Thioredoxin_domain"/>
</dbReference>
<reference evidence="4 6" key="1">
    <citation type="submission" date="2016-10" db="EMBL/GenBank/DDBJ databases">
        <title>Draft genome sequences of four alkaliphilic bacteria belonging to the Anaerobacillus genus.</title>
        <authorList>
            <person name="Bassil N.M."/>
            <person name="Lloyd J.R."/>
        </authorList>
    </citation>
    <scope>NUCLEOTIDE SEQUENCE [LARGE SCALE GENOMIC DNA]</scope>
    <source>
        <strain evidence="4 6">NB2006</strain>
    </source>
</reference>
<dbReference type="RefSeq" id="WP_071316316.1">
    <property type="nucleotide sequence ID" value="NZ_CP063356.2"/>
</dbReference>
<dbReference type="PANTHER" id="PTHR42852:SF17">
    <property type="entry name" value="THIOREDOXIN-LIKE PROTEIN HI_1115"/>
    <property type="match status" value="1"/>
</dbReference>
<proteinExistence type="predicted"/>